<dbReference type="GO" id="GO:0016020">
    <property type="term" value="C:membrane"/>
    <property type="evidence" value="ECO:0007669"/>
    <property type="project" value="UniProtKB-SubCell"/>
</dbReference>
<dbReference type="PROSITE" id="PS50156">
    <property type="entry name" value="SSD"/>
    <property type="match status" value="1"/>
</dbReference>
<evidence type="ECO:0000313" key="11">
    <source>
        <dbReference type="EnsemblMetazoa" id="CapteP224941"/>
    </source>
</evidence>
<proteinExistence type="inferred from homology"/>
<dbReference type="OMA" id="NTESHIF"/>
<dbReference type="AlphaFoldDB" id="R7TXP5"/>
<feature type="compositionally biased region" description="Polar residues" evidence="7">
    <location>
        <begin position="763"/>
        <end position="773"/>
    </location>
</feature>
<keyword evidence="12" id="KW-1185">Reference proteome</keyword>
<gene>
    <name evidence="10" type="ORF">CAPTEDRAFT_224941</name>
</gene>
<evidence type="ECO:0000256" key="4">
    <source>
        <dbReference type="ARBA" id="ARBA00022989"/>
    </source>
</evidence>
<keyword evidence="5 8" id="KW-0472">Membrane</keyword>
<evidence type="ECO:0000256" key="6">
    <source>
        <dbReference type="ARBA" id="ARBA00023180"/>
    </source>
</evidence>
<dbReference type="Gene3D" id="1.20.1640.10">
    <property type="entry name" value="Multidrug efflux transporter AcrB transmembrane domain"/>
    <property type="match status" value="2"/>
</dbReference>
<comment type="subcellular location">
    <subcellularLocation>
        <location evidence="1">Membrane</location>
        <topology evidence="1">Multi-pass membrane protein</topology>
    </subcellularLocation>
</comment>
<protein>
    <recommendedName>
        <fullName evidence="9">SSD domain-containing protein</fullName>
    </recommendedName>
</protein>
<dbReference type="Proteomes" id="UP000014760">
    <property type="component" value="Unassembled WGS sequence"/>
</dbReference>
<evidence type="ECO:0000256" key="7">
    <source>
        <dbReference type="SAM" id="MobiDB-lite"/>
    </source>
</evidence>
<evidence type="ECO:0000313" key="12">
    <source>
        <dbReference type="Proteomes" id="UP000014760"/>
    </source>
</evidence>
<feature type="transmembrane region" description="Helical" evidence="8">
    <location>
        <begin position="261"/>
        <end position="281"/>
    </location>
</feature>
<reference evidence="10 12" key="2">
    <citation type="journal article" date="2013" name="Nature">
        <title>Insights into bilaterian evolution from three spiralian genomes.</title>
        <authorList>
            <person name="Simakov O."/>
            <person name="Marletaz F."/>
            <person name="Cho S.J."/>
            <person name="Edsinger-Gonzales E."/>
            <person name="Havlak P."/>
            <person name="Hellsten U."/>
            <person name="Kuo D.H."/>
            <person name="Larsson T."/>
            <person name="Lv J."/>
            <person name="Arendt D."/>
            <person name="Savage R."/>
            <person name="Osoegawa K."/>
            <person name="de Jong P."/>
            <person name="Grimwood J."/>
            <person name="Chapman J.A."/>
            <person name="Shapiro H."/>
            <person name="Aerts A."/>
            <person name="Otillar R.P."/>
            <person name="Terry A.Y."/>
            <person name="Boore J.L."/>
            <person name="Grigoriev I.V."/>
            <person name="Lindberg D.R."/>
            <person name="Seaver E.C."/>
            <person name="Weisblat D.A."/>
            <person name="Putnam N.H."/>
            <person name="Rokhsar D.S."/>
        </authorList>
    </citation>
    <scope>NUCLEOTIDE SEQUENCE</scope>
    <source>
        <strain evidence="10 12">I ESC-2004</strain>
    </source>
</reference>
<feature type="transmembrane region" description="Helical" evidence="8">
    <location>
        <begin position="686"/>
        <end position="706"/>
    </location>
</feature>
<dbReference type="InterPro" id="IPR051697">
    <property type="entry name" value="Patched_domain-protein"/>
</dbReference>
<feature type="transmembrane region" description="Helical" evidence="8">
    <location>
        <begin position="385"/>
        <end position="406"/>
    </location>
</feature>
<organism evidence="10">
    <name type="scientific">Capitella teleta</name>
    <name type="common">Polychaete worm</name>
    <dbReference type="NCBI Taxonomy" id="283909"/>
    <lineage>
        <taxon>Eukaryota</taxon>
        <taxon>Metazoa</taxon>
        <taxon>Spiralia</taxon>
        <taxon>Lophotrochozoa</taxon>
        <taxon>Annelida</taxon>
        <taxon>Polychaeta</taxon>
        <taxon>Sedentaria</taxon>
        <taxon>Scolecida</taxon>
        <taxon>Capitellidae</taxon>
        <taxon>Capitella</taxon>
    </lineage>
</organism>
<evidence type="ECO:0000259" key="9">
    <source>
        <dbReference type="PROSITE" id="PS50156"/>
    </source>
</evidence>
<feature type="transmembrane region" description="Helical" evidence="8">
    <location>
        <begin position="288"/>
        <end position="310"/>
    </location>
</feature>
<dbReference type="InterPro" id="IPR000731">
    <property type="entry name" value="SSD"/>
</dbReference>
<feature type="transmembrane region" description="Helical" evidence="8">
    <location>
        <begin position="614"/>
        <end position="638"/>
    </location>
</feature>
<keyword evidence="3 8" id="KW-0812">Transmembrane</keyword>
<dbReference type="OrthoDB" id="6510177at2759"/>
<dbReference type="STRING" id="283909.R7TXP5"/>
<accession>R7TXP5</accession>
<comment type="similarity">
    <text evidence="2">Belongs to the patched family.</text>
</comment>
<feature type="compositionally biased region" description="Basic and acidic residues" evidence="7">
    <location>
        <begin position="750"/>
        <end position="761"/>
    </location>
</feature>
<sequence>MENYDLGENVAENDEKCSPAEKCNRFSNLVHETLEEIFKRVGIFVGTYPIWMMVVCFLLNLAFLPGLLFFLDVLPISAVSGVENSHHEEARSFAEEYFPVNYTENDVIIVADNVMDPDTLKQIWNFHKSITLINDGSLDDLCHRFINGECLVRSIFEAWSYNDTVIKSLSAEEIASAVNDIRISPVFDDLMRTEYYLKTAIRIKYNTVQKAGLPEWEAAFKEKCSSAAETYSALNNVYYYTSTMYSEEIVNSQTDDRDLAYVGYGVIILYACLFSGSLSLVHTRFLPAIGSAISAAMAIHASFGICVYTGTPFTTFNVKIVFLILCINADNQFVLSSALTRVRRIHPHLSIPERMGQMLAEGGTSLLICAFADVIALGVGCISVVAILGMVGMTAFFGYSISALNYNSEDIWWLRKGTPAHEYLEAEGRYFGRKTLQTAVYIGHSDFFAEKDKLLHLAHEMDVDKYTLSGTVESWYSEYVEWLKTANVSRDLLDPDTSFPVNHSSFYTLLDEYLEAEGRIYRKYIYFDHGEVAATLFPVVHVEFTSFHDSVSAMEHLVDLAHHTCHHCYAYVSEYLDIETLEHLKKELFISVMLALTAVAGVVLIFLATPLMSIYITVNVSIVLVNIAGCIQVAGFVMDELAVTVFIQAIGFCIDGSVHISESFMNCEGTRNERTRKTLHHMGPSVLHGILSSLLGLLPFVTAGSYISLTYFYLFCIVMAFCLYYGLVFLPVVLSLIGPLAYDSAGHHTDQRNGHSEDMRKNGVNNYAINTSL</sequence>
<dbReference type="EnsemblMetazoa" id="CapteT224941">
    <property type="protein sequence ID" value="CapteP224941"/>
    <property type="gene ID" value="CapteG224941"/>
</dbReference>
<evidence type="ECO:0000256" key="5">
    <source>
        <dbReference type="ARBA" id="ARBA00023136"/>
    </source>
</evidence>
<keyword evidence="4 8" id="KW-1133">Transmembrane helix</keyword>
<dbReference type="PANTHER" id="PTHR10796">
    <property type="entry name" value="PATCHED-RELATED"/>
    <property type="match status" value="1"/>
</dbReference>
<feature type="region of interest" description="Disordered" evidence="7">
    <location>
        <begin position="750"/>
        <end position="773"/>
    </location>
</feature>
<name>R7TXP5_CAPTE</name>
<dbReference type="EMBL" id="KB308011">
    <property type="protein sequence ID" value="ELT98357.1"/>
    <property type="molecule type" value="Genomic_DNA"/>
</dbReference>
<dbReference type="EMBL" id="AMQN01010500">
    <property type="status" value="NOT_ANNOTATED_CDS"/>
    <property type="molecule type" value="Genomic_DNA"/>
</dbReference>
<reference evidence="11" key="3">
    <citation type="submission" date="2015-06" db="UniProtKB">
        <authorList>
            <consortium name="EnsemblMetazoa"/>
        </authorList>
    </citation>
    <scope>IDENTIFICATION</scope>
</reference>
<dbReference type="Pfam" id="PF02460">
    <property type="entry name" value="Patched"/>
    <property type="match status" value="1"/>
</dbReference>
<feature type="transmembrane region" description="Helical" evidence="8">
    <location>
        <begin position="712"/>
        <end position="742"/>
    </location>
</feature>
<dbReference type="SUPFAM" id="SSF82866">
    <property type="entry name" value="Multidrug efflux transporter AcrB transmembrane domain"/>
    <property type="match status" value="2"/>
</dbReference>
<feature type="transmembrane region" description="Helical" evidence="8">
    <location>
        <begin position="48"/>
        <end position="71"/>
    </location>
</feature>
<reference evidence="12" key="1">
    <citation type="submission" date="2012-12" db="EMBL/GenBank/DDBJ databases">
        <authorList>
            <person name="Hellsten U."/>
            <person name="Grimwood J."/>
            <person name="Chapman J.A."/>
            <person name="Shapiro H."/>
            <person name="Aerts A."/>
            <person name="Otillar R.P."/>
            <person name="Terry A.Y."/>
            <person name="Boore J.L."/>
            <person name="Simakov O."/>
            <person name="Marletaz F."/>
            <person name="Cho S.-J."/>
            <person name="Edsinger-Gonzales E."/>
            <person name="Havlak P."/>
            <person name="Kuo D.-H."/>
            <person name="Larsson T."/>
            <person name="Lv J."/>
            <person name="Arendt D."/>
            <person name="Savage R."/>
            <person name="Osoegawa K."/>
            <person name="de Jong P."/>
            <person name="Lindberg D.R."/>
            <person name="Seaver E.C."/>
            <person name="Weisblat D.A."/>
            <person name="Putnam N.H."/>
            <person name="Grigoriev I.V."/>
            <person name="Rokhsar D.S."/>
        </authorList>
    </citation>
    <scope>NUCLEOTIDE SEQUENCE</scope>
    <source>
        <strain evidence="12">I ESC-2004</strain>
    </source>
</reference>
<feature type="domain" description="SSD" evidence="9">
    <location>
        <begin position="256"/>
        <end position="407"/>
    </location>
</feature>
<feature type="transmembrane region" description="Helical" evidence="8">
    <location>
        <begin position="588"/>
        <end position="608"/>
    </location>
</feature>
<evidence type="ECO:0000256" key="3">
    <source>
        <dbReference type="ARBA" id="ARBA00022692"/>
    </source>
</evidence>
<evidence type="ECO:0000256" key="1">
    <source>
        <dbReference type="ARBA" id="ARBA00004141"/>
    </source>
</evidence>
<evidence type="ECO:0000313" key="10">
    <source>
        <dbReference type="EMBL" id="ELT98357.1"/>
    </source>
</evidence>
<keyword evidence="6" id="KW-0325">Glycoprotein</keyword>
<dbReference type="HOGENOM" id="CLU_002359_4_0_1"/>
<dbReference type="PANTHER" id="PTHR10796:SF130">
    <property type="entry name" value="PATCHED DOMAIN-CONTAINING PROTEIN 3-LIKE PROTEIN"/>
    <property type="match status" value="1"/>
</dbReference>
<evidence type="ECO:0000256" key="2">
    <source>
        <dbReference type="ARBA" id="ARBA00005585"/>
    </source>
</evidence>
<evidence type="ECO:0000256" key="8">
    <source>
        <dbReference type="SAM" id="Phobius"/>
    </source>
</evidence>
<dbReference type="InterPro" id="IPR003392">
    <property type="entry name" value="PTHD_SSD"/>
</dbReference>